<protein>
    <submittedName>
        <fullName evidence="2">NUDIX hydrolase</fullName>
    </submittedName>
</protein>
<reference evidence="2 3" key="1">
    <citation type="journal article" date="2014" name="Nature">
        <title>An environmental bacterial taxon with a large and distinct metabolic repertoire.</title>
        <authorList>
            <person name="Wilson M.C."/>
            <person name="Mori T."/>
            <person name="Ruckert C."/>
            <person name="Uria A.R."/>
            <person name="Helf M.J."/>
            <person name="Takada K."/>
            <person name="Gernert C."/>
            <person name="Steffens U.A."/>
            <person name="Heycke N."/>
            <person name="Schmitt S."/>
            <person name="Rinke C."/>
            <person name="Helfrich E.J."/>
            <person name="Brachmann A.O."/>
            <person name="Gurgui C."/>
            <person name="Wakimoto T."/>
            <person name="Kracht M."/>
            <person name="Crusemann M."/>
            <person name="Hentschel U."/>
            <person name="Abe I."/>
            <person name="Matsunaga S."/>
            <person name="Kalinowski J."/>
            <person name="Takeyama H."/>
            <person name="Piel J."/>
        </authorList>
    </citation>
    <scope>NUCLEOTIDE SEQUENCE [LARGE SCALE GENOMIC DNA]</scope>
    <source>
        <strain evidence="3">TSY1</strain>
    </source>
</reference>
<proteinExistence type="predicted"/>
<gene>
    <name evidence="2" type="ORF">ETSY1_01490</name>
</gene>
<feature type="domain" description="UDP-X diphosphatase-like N-terminal oligomerisation" evidence="1">
    <location>
        <begin position="6"/>
        <end position="45"/>
    </location>
</feature>
<keyword evidence="3" id="KW-1185">Reference proteome</keyword>
<dbReference type="GO" id="GO:0016787">
    <property type="term" value="F:hydrolase activity"/>
    <property type="evidence" value="ECO:0007669"/>
    <property type="project" value="UniProtKB-KW"/>
</dbReference>
<evidence type="ECO:0000259" key="1">
    <source>
        <dbReference type="Pfam" id="PF12535"/>
    </source>
</evidence>
<accession>W4M052</accession>
<sequence length="50" mass="5846">MTPRGLEWAQRLQALAQNGLTFVKDPFDQERYEAIRDIAAEMMATWCRDT</sequence>
<feature type="non-terminal residue" evidence="2">
    <location>
        <position position="50"/>
    </location>
</feature>
<comment type="caution">
    <text evidence="2">The sequence shown here is derived from an EMBL/GenBank/DDBJ whole genome shotgun (WGS) entry which is preliminary data.</text>
</comment>
<dbReference type="AlphaFoldDB" id="W4M052"/>
<dbReference type="EMBL" id="AZHW01000085">
    <property type="protein sequence ID" value="ETX03032.1"/>
    <property type="molecule type" value="Genomic_DNA"/>
</dbReference>
<name>W4M052_ENTF1</name>
<dbReference type="InterPro" id="IPR059176">
    <property type="entry name" value="UDP-X_N"/>
</dbReference>
<organism evidence="2 3">
    <name type="scientific">Entotheonella factor</name>
    <dbReference type="NCBI Taxonomy" id="1429438"/>
    <lineage>
        <taxon>Bacteria</taxon>
        <taxon>Pseudomonadati</taxon>
        <taxon>Nitrospinota/Tectimicrobiota group</taxon>
        <taxon>Candidatus Tectimicrobiota</taxon>
        <taxon>Candidatus Entotheonellia</taxon>
        <taxon>Candidatus Entotheonellales</taxon>
        <taxon>Candidatus Entotheonellaceae</taxon>
        <taxon>Candidatus Entotheonella</taxon>
    </lineage>
</organism>
<keyword evidence="2" id="KW-0378">Hydrolase</keyword>
<dbReference type="Pfam" id="PF12535">
    <property type="entry name" value="Nudix_N"/>
    <property type="match status" value="1"/>
</dbReference>
<evidence type="ECO:0000313" key="3">
    <source>
        <dbReference type="Proteomes" id="UP000019141"/>
    </source>
</evidence>
<dbReference type="Proteomes" id="UP000019141">
    <property type="component" value="Unassembled WGS sequence"/>
</dbReference>
<dbReference type="HOGENOM" id="CLU_213260_0_0_7"/>
<evidence type="ECO:0000313" key="2">
    <source>
        <dbReference type="EMBL" id="ETX03032.1"/>
    </source>
</evidence>
<dbReference type="Gene3D" id="6.10.250.1120">
    <property type="match status" value="1"/>
</dbReference>